<evidence type="ECO:0000259" key="5">
    <source>
        <dbReference type="Pfam" id="PF05175"/>
    </source>
</evidence>
<comment type="similarity">
    <text evidence="1">Belongs to the eukaryotic/archaeal PrmC-related family.</text>
</comment>
<dbReference type="PANTHER" id="PTHR45875">
    <property type="entry name" value="METHYLTRANSFERASE N6AMT1"/>
    <property type="match status" value="1"/>
</dbReference>
<dbReference type="PANTHER" id="PTHR45875:SF1">
    <property type="entry name" value="METHYLTRANSFERASE N6AMT1"/>
    <property type="match status" value="1"/>
</dbReference>
<dbReference type="PROSITE" id="PS00092">
    <property type="entry name" value="N6_MTASE"/>
    <property type="match status" value="1"/>
</dbReference>
<evidence type="ECO:0000256" key="1">
    <source>
        <dbReference type="ARBA" id="ARBA00006149"/>
    </source>
</evidence>
<name>A0ABV9FRE4_9NOCA</name>
<dbReference type="GO" id="GO:0008168">
    <property type="term" value="F:methyltransferase activity"/>
    <property type="evidence" value="ECO:0007669"/>
    <property type="project" value="UniProtKB-KW"/>
</dbReference>
<dbReference type="RefSeq" id="WP_378414350.1">
    <property type="nucleotide sequence ID" value="NZ_JBHSFO010000002.1"/>
</dbReference>
<dbReference type="InterPro" id="IPR056684">
    <property type="entry name" value="DUF7782"/>
</dbReference>
<evidence type="ECO:0000256" key="2">
    <source>
        <dbReference type="ARBA" id="ARBA00022603"/>
    </source>
</evidence>
<protein>
    <submittedName>
        <fullName evidence="8">Methyltransferase</fullName>
    </submittedName>
</protein>
<dbReference type="EMBL" id="JBHSFO010000002">
    <property type="protein sequence ID" value="MFC4602834.1"/>
    <property type="molecule type" value="Genomic_DNA"/>
</dbReference>
<dbReference type="Pfam" id="PF05175">
    <property type="entry name" value="MTS"/>
    <property type="match status" value="1"/>
</dbReference>
<feature type="domain" description="DUF7059" evidence="6">
    <location>
        <begin position="19"/>
        <end position="102"/>
    </location>
</feature>
<dbReference type="SUPFAM" id="SSF53335">
    <property type="entry name" value="S-adenosyl-L-methionine-dependent methyltransferases"/>
    <property type="match status" value="1"/>
</dbReference>
<keyword evidence="9" id="KW-1185">Reference proteome</keyword>
<accession>A0ABV9FRE4</accession>
<keyword evidence="3" id="KW-0808">Transferase</keyword>
<evidence type="ECO:0000313" key="8">
    <source>
        <dbReference type="EMBL" id="MFC4602834.1"/>
    </source>
</evidence>
<feature type="domain" description="Methyltransferase small" evidence="5">
    <location>
        <begin position="141"/>
        <end position="234"/>
    </location>
</feature>
<dbReference type="GO" id="GO:0032259">
    <property type="term" value="P:methylation"/>
    <property type="evidence" value="ECO:0007669"/>
    <property type="project" value="UniProtKB-KW"/>
</dbReference>
<dbReference type="InterPro" id="IPR002052">
    <property type="entry name" value="DNA_methylase_N6_adenine_CS"/>
</dbReference>
<dbReference type="Pfam" id="PF23186">
    <property type="entry name" value="DUF7059"/>
    <property type="match status" value="1"/>
</dbReference>
<evidence type="ECO:0000256" key="3">
    <source>
        <dbReference type="ARBA" id="ARBA00022679"/>
    </source>
</evidence>
<comment type="caution">
    <text evidence="8">The sequence shown here is derived from an EMBL/GenBank/DDBJ whole genome shotgun (WGS) entry which is preliminary data.</text>
</comment>
<organism evidence="8 9">
    <name type="scientific">Rhodococcus kronopolitis</name>
    <dbReference type="NCBI Taxonomy" id="1460226"/>
    <lineage>
        <taxon>Bacteria</taxon>
        <taxon>Bacillati</taxon>
        <taxon>Actinomycetota</taxon>
        <taxon>Actinomycetes</taxon>
        <taxon>Mycobacteriales</taxon>
        <taxon>Nocardiaceae</taxon>
        <taxon>Rhodococcus</taxon>
    </lineage>
</organism>
<dbReference type="InterPro" id="IPR055487">
    <property type="entry name" value="DUF7059"/>
</dbReference>
<dbReference type="InterPro" id="IPR029063">
    <property type="entry name" value="SAM-dependent_MTases_sf"/>
</dbReference>
<sequence length="501" mass="53663">MNPELLSVCGPLREALHRTEYTADALLDMLGEQAHAALGRSEPVPVRRATRDAGDLGVLTRLFLLGDDCPAAEVAAALAPVDLDQAVAAGLLERDGSAVRAALDLRPMDLGAGNRWVVSDLDGALRPRQTAADHVLGVGHASLSLLRGTPTTPTGSVLDIGTGCGIQALHAAGYATRVTATDVNLRALELSAATFALNEVDVELLAGSWYEPVAGRRFDRVVANPPFVVGRARVEHTYRDSGLDLDGASELMISRTLDHLAPGGTASMLASWVHVAGQDWQARVASWLPAHGVDAWVVQRDVADPALYVGTWMRDAGLDPRDPATAAQAEAWLAHFADSDVEGIGFGFVYLRRTDEASDVLAEDLRHGFTDPLGDEALGYFDRVRWLHDRDVLEQRFVVADATALERVYLPGDEGWRQVVARVHRGDGPSWQHEVDDLAAALLGGMLPGGLVLNELVELLAAAHGEDPEQLAATAVPLVHSLVRHGLVLPDELRPGRFPTE</sequence>
<dbReference type="Pfam" id="PF25004">
    <property type="entry name" value="DUF7782"/>
    <property type="match status" value="1"/>
</dbReference>
<gene>
    <name evidence="8" type="ORF">ACFO6S_03945</name>
</gene>
<feature type="domain" description="DUF7782" evidence="7">
    <location>
        <begin position="379"/>
        <end position="490"/>
    </location>
</feature>
<evidence type="ECO:0000259" key="7">
    <source>
        <dbReference type="Pfam" id="PF25004"/>
    </source>
</evidence>
<proteinExistence type="inferred from homology"/>
<reference evidence="9" key="1">
    <citation type="journal article" date="2019" name="Int. J. Syst. Evol. Microbiol.">
        <title>The Global Catalogue of Microorganisms (GCM) 10K type strain sequencing project: providing services to taxonomists for standard genome sequencing and annotation.</title>
        <authorList>
            <consortium name="The Broad Institute Genomics Platform"/>
            <consortium name="The Broad Institute Genome Sequencing Center for Infectious Disease"/>
            <person name="Wu L."/>
            <person name="Ma J."/>
        </authorList>
    </citation>
    <scope>NUCLEOTIDE SEQUENCE [LARGE SCALE GENOMIC DNA]</scope>
    <source>
        <strain evidence="9">CCUG 54520</strain>
    </source>
</reference>
<dbReference type="InterPro" id="IPR052190">
    <property type="entry name" value="Euk-Arch_PrmC-MTase"/>
</dbReference>
<evidence type="ECO:0000313" key="9">
    <source>
        <dbReference type="Proteomes" id="UP001595914"/>
    </source>
</evidence>
<dbReference type="InterPro" id="IPR007848">
    <property type="entry name" value="Small_mtfrase_dom"/>
</dbReference>
<evidence type="ECO:0000256" key="4">
    <source>
        <dbReference type="ARBA" id="ARBA00022691"/>
    </source>
</evidence>
<dbReference type="Proteomes" id="UP001595914">
    <property type="component" value="Unassembled WGS sequence"/>
</dbReference>
<evidence type="ECO:0000259" key="6">
    <source>
        <dbReference type="Pfam" id="PF23186"/>
    </source>
</evidence>
<keyword evidence="2 8" id="KW-0489">Methyltransferase</keyword>
<dbReference type="Gene3D" id="3.40.50.150">
    <property type="entry name" value="Vaccinia Virus protein VP39"/>
    <property type="match status" value="1"/>
</dbReference>
<dbReference type="CDD" id="cd02440">
    <property type="entry name" value="AdoMet_MTases"/>
    <property type="match status" value="1"/>
</dbReference>
<keyword evidence="4" id="KW-0949">S-adenosyl-L-methionine</keyword>